<dbReference type="AlphaFoldDB" id="A0A654IM57"/>
<dbReference type="PANTHER" id="PTHR13504">
    <property type="entry name" value="FIDO DOMAIN-CONTAINING PROTEIN DDB_G0283145"/>
    <property type="match status" value="1"/>
</dbReference>
<evidence type="ECO:0000256" key="1">
    <source>
        <dbReference type="PIRSR" id="PIRSR640198-1"/>
    </source>
</evidence>
<evidence type="ECO:0000313" key="5">
    <source>
        <dbReference type="EMBL" id="VZR99822.1"/>
    </source>
</evidence>
<feature type="binding site" evidence="2">
    <location>
        <begin position="230"/>
        <end position="231"/>
    </location>
    <ligand>
        <name>ATP</name>
        <dbReference type="ChEBI" id="CHEBI:30616"/>
    </ligand>
</feature>
<dbReference type="RefSeq" id="WP_347938435.1">
    <property type="nucleotide sequence ID" value="NZ_CP142077.1"/>
</dbReference>
<name>A0A654IM57_9MOLU</name>
<feature type="domain" description="Fido" evidence="4">
    <location>
        <begin position="118"/>
        <end position="252"/>
    </location>
</feature>
<dbReference type="PROSITE" id="PS51459">
    <property type="entry name" value="FIDO"/>
    <property type="match status" value="1"/>
</dbReference>
<proteinExistence type="predicted"/>
<sequence length="270" mass="31890">MVIIIKDNNYLIPIDLDNPLDLINVNLLDLIDQKIQIIKSLKPLNDELNQKIFNEFLEEYVYNTNAIENSPLTLEQTKLVLNNDEILDNIDYEFYLDAIGNKQAFLYMNELLNDNLEIDLKTIKHLHYFVLQSNKMNAGVFRKLPVSILNASHQPVQPYLIEPKLEQLLEQYFNSSDHIIKKIAKFHLEFESIHPFIDGNGRTGRLLINYQLIKNGYYPIDIKFVNRDLYYQAFDDYHKKNDLTTMTNLIANYELLRLNFYIRILKENSL</sequence>
<organism evidence="5">
    <name type="scientific">Mycoplasma feriruminatoris</name>
    <dbReference type="NCBI Taxonomy" id="1179777"/>
    <lineage>
        <taxon>Bacteria</taxon>
        <taxon>Bacillati</taxon>
        <taxon>Mycoplasmatota</taxon>
        <taxon>Mollicutes</taxon>
        <taxon>Mycoplasmataceae</taxon>
        <taxon>Mycoplasma</taxon>
    </lineage>
</organism>
<evidence type="ECO:0000259" key="4">
    <source>
        <dbReference type="PROSITE" id="PS51459"/>
    </source>
</evidence>
<evidence type="ECO:0000256" key="2">
    <source>
        <dbReference type="PIRSR" id="PIRSR640198-2"/>
    </source>
</evidence>
<dbReference type="InterPro" id="IPR036597">
    <property type="entry name" value="Fido-like_dom_sf"/>
</dbReference>
<keyword evidence="2" id="KW-0067">ATP-binding</keyword>
<dbReference type="EMBL" id="LR739236">
    <property type="protein sequence ID" value="VZR99822.1"/>
    <property type="molecule type" value="Genomic_DNA"/>
</dbReference>
<gene>
    <name evidence="5" type="ORF">MF5583_00286</name>
</gene>
<reference evidence="5" key="1">
    <citation type="submission" date="2019-11" db="EMBL/GenBank/DDBJ databases">
        <authorList>
            <person name="Falquet L."/>
            <person name="Falquet L."/>
        </authorList>
    </citation>
    <scope>NUCLEOTIDE SEQUENCE</scope>
    <source>
        <strain evidence="5">14/OD_0535</strain>
    </source>
</reference>
<accession>A0A654IM57</accession>
<dbReference type="InterPro" id="IPR003812">
    <property type="entry name" value="Fido"/>
</dbReference>
<dbReference type="PANTHER" id="PTHR13504:SF38">
    <property type="entry name" value="FIDO DOMAIN-CONTAINING PROTEIN"/>
    <property type="match status" value="1"/>
</dbReference>
<dbReference type="InterPro" id="IPR040198">
    <property type="entry name" value="Fido_containing"/>
</dbReference>
<keyword evidence="2" id="KW-0547">Nucleotide-binding</keyword>
<dbReference type="Pfam" id="PF02661">
    <property type="entry name" value="Fic"/>
    <property type="match status" value="1"/>
</dbReference>
<feature type="site" description="Important for autoinhibition of adenylyltransferase activity" evidence="3">
    <location>
        <position position="68"/>
    </location>
</feature>
<dbReference type="SUPFAM" id="SSF140931">
    <property type="entry name" value="Fic-like"/>
    <property type="match status" value="1"/>
</dbReference>
<dbReference type="GO" id="GO:0005524">
    <property type="term" value="F:ATP binding"/>
    <property type="evidence" value="ECO:0007669"/>
    <property type="project" value="UniProtKB-KW"/>
</dbReference>
<feature type="binding site" evidence="2">
    <location>
        <begin position="198"/>
        <end position="205"/>
    </location>
    <ligand>
        <name>ATP</name>
        <dbReference type="ChEBI" id="CHEBI:30616"/>
    </ligand>
</feature>
<feature type="active site" evidence="1">
    <location>
        <position position="194"/>
    </location>
</feature>
<protein>
    <recommendedName>
        <fullName evidence="4">Fido domain-containing protein</fullName>
    </recommendedName>
</protein>
<dbReference type="Gene3D" id="1.10.3290.10">
    <property type="entry name" value="Fido-like domain"/>
    <property type="match status" value="1"/>
</dbReference>
<evidence type="ECO:0000256" key="3">
    <source>
        <dbReference type="PIRSR" id="PIRSR640198-3"/>
    </source>
</evidence>